<dbReference type="Proteomes" id="UP000691718">
    <property type="component" value="Unassembled WGS sequence"/>
</dbReference>
<protein>
    <submittedName>
        <fullName evidence="3">(apollo) hypothetical protein</fullName>
    </submittedName>
</protein>
<reference evidence="3" key="1">
    <citation type="submission" date="2021-04" db="EMBL/GenBank/DDBJ databases">
        <authorList>
            <person name="Tunstrom K."/>
        </authorList>
    </citation>
    <scope>NUCLEOTIDE SEQUENCE</scope>
</reference>
<dbReference type="Pfam" id="PF16012">
    <property type="entry name" value="DUF4780"/>
    <property type="match status" value="1"/>
</dbReference>
<evidence type="ECO:0000313" key="3">
    <source>
        <dbReference type="EMBL" id="CAG5044304.1"/>
    </source>
</evidence>
<dbReference type="OrthoDB" id="6931460at2759"/>
<organism evidence="3 4">
    <name type="scientific">Parnassius apollo</name>
    <name type="common">Apollo butterfly</name>
    <name type="synonym">Papilio apollo</name>
    <dbReference type="NCBI Taxonomy" id="110799"/>
    <lineage>
        <taxon>Eukaryota</taxon>
        <taxon>Metazoa</taxon>
        <taxon>Ecdysozoa</taxon>
        <taxon>Arthropoda</taxon>
        <taxon>Hexapoda</taxon>
        <taxon>Insecta</taxon>
        <taxon>Pterygota</taxon>
        <taxon>Neoptera</taxon>
        <taxon>Endopterygota</taxon>
        <taxon>Lepidoptera</taxon>
        <taxon>Glossata</taxon>
        <taxon>Ditrysia</taxon>
        <taxon>Papilionoidea</taxon>
        <taxon>Papilionidae</taxon>
        <taxon>Parnassiinae</taxon>
        <taxon>Parnassini</taxon>
        <taxon>Parnassius</taxon>
        <taxon>Parnassius</taxon>
    </lineage>
</organism>
<feature type="domain" description="DUF4780" evidence="2">
    <location>
        <begin position="3"/>
        <end position="131"/>
    </location>
</feature>
<dbReference type="EMBL" id="CAJQZP010001411">
    <property type="protein sequence ID" value="CAG5044304.1"/>
    <property type="molecule type" value="Genomic_DNA"/>
</dbReference>
<evidence type="ECO:0000256" key="1">
    <source>
        <dbReference type="SAM" id="MobiDB-lite"/>
    </source>
</evidence>
<gene>
    <name evidence="3" type="ORF">PAPOLLO_LOCUS22986</name>
</gene>
<keyword evidence="4" id="KW-1185">Reference proteome</keyword>
<evidence type="ECO:0000313" key="4">
    <source>
        <dbReference type="Proteomes" id="UP000691718"/>
    </source>
</evidence>
<accession>A0A8S3Y319</accession>
<proteinExistence type="predicted"/>
<dbReference type="InterPro" id="IPR031961">
    <property type="entry name" value="DUF4780"/>
</dbReference>
<comment type="caution">
    <text evidence="3">The sequence shown here is derived from an EMBL/GenBank/DDBJ whole genome shotgun (WGS) entry which is preliminary data.</text>
</comment>
<sequence>MGPKFSGFTHKPGWILVTCLNKASQAWIVGEIGKLKPWPEAELSVIPEGELPKPQLGITYLPRSEANSPEEAAVLLKAQNEGLHTELWRILHRRDEENRFLVTFSLDDPSAEAVRKAGGRVVLGFKMITFKVRGGSDAAMEPEPPQTQFPPTLHLSE</sequence>
<dbReference type="AlphaFoldDB" id="A0A8S3Y319"/>
<name>A0A8S3Y319_PARAO</name>
<feature type="region of interest" description="Disordered" evidence="1">
    <location>
        <begin position="136"/>
        <end position="157"/>
    </location>
</feature>
<evidence type="ECO:0000259" key="2">
    <source>
        <dbReference type="Pfam" id="PF16012"/>
    </source>
</evidence>